<dbReference type="InterPro" id="IPR051200">
    <property type="entry name" value="Host-pathogen_enzymatic-act"/>
</dbReference>
<dbReference type="PANTHER" id="PTHR47197">
    <property type="entry name" value="PROTEIN NIRF"/>
    <property type="match status" value="1"/>
</dbReference>
<name>A0A7D5DAG1_9PSED</name>
<organism evidence="1 2">
    <name type="scientific">Pseudomonas eucalypticola</name>
    <dbReference type="NCBI Taxonomy" id="2599595"/>
    <lineage>
        <taxon>Bacteria</taxon>
        <taxon>Pseudomonadati</taxon>
        <taxon>Pseudomonadota</taxon>
        <taxon>Gammaproteobacteria</taxon>
        <taxon>Pseudomonadales</taxon>
        <taxon>Pseudomonadaceae</taxon>
        <taxon>Pseudomonas</taxon>
    </lineage>
</organism>
<dbReference type="AlphaFoldDB" id="A0A7D5DAG1"/>
<gene>
    <name evidence="1" type="ORF">HWQ56_09270</name>
</gene>
<accession>A0A7D5DAG1</accession>
<sequence>MLLAAQSVSAADWVVSANDGKYQRVQGRDTYPDNAKPDTLTVLDASVLPPTVNQTVEVENGIQGPPQAAAISTDGKLALVAAPTRYDSATQQLQMDTFLQVVDLSAKPATVSRIELGSHPQAVAFDRSGHWAVVTCVDGGVRPLRVEGNKVTLLDRIGIAGKRLAGAAFTHDGQHLLVSLRDESGVAVLNLVDGHWADSGDRVSTGVAPYTIDVSSDGHWAVVSNVGLAGLANYKGRLLGDADSVTLIDVSKTPFRAVQQLTVPSVPEGVAISPDGKWIVAQSIDGSNLLPDNPGVKAHGTLTLFALRDGHAVKVNQVADGNSSQGVVFSADGKHVIVQFNVEHQLGLYSIENGKLVDSNKRIEVSGGPSSLRSAPR</sequence>
<dbReference type="InterPro" id="IPR011048">
    <property type="entry name" value="Haem_d1_sf"/>
</dbReference>
<dbReference type="SUPFAM" id="SSF51004">
    <property type="entry name" value="C-terminal (heme d1) domain of cytochrome cd1-nitrite reductase"/>
    <property type="match status" value="1"/>
</dbReference>
<evidence type="ECO:0000313" key="1">
    <source>
        <dbReference type="EMBL" id="QKZ07639.1"/>
    </source>
</evidence>
<reference evidence="1 2" key="1">
    <citation type="submission" date="2020-06" db="EMBL/GenBank/DDBJ databases">
        <title>Pseudomonas eucalypticola sp. nov., an endophyte of Eucalyptus dunnii leaves with biocontrol ability of eucalyptus leaf blight.</title>
        <authorList>
            <person name="Liu Y."/>
            <person name="Song Z."/>
            <person name="Zeng H."/>
            <person name="Lu M."/>
            <person name="Wang X."/>
            <person name="Lian X."/>
            <person name="Zhang Q."/>
        </authorList>
    </citation>
    <scope>NUCLEOTIDE SEQUENCE [LARGE SCALE GENOMIC DNA]</scope>
    <source>
        <strain evidence="1 2">NP-1</strain>
    </source>
</reference>
<dbReference type="InterPro" id="IPR015943">
    <property type="entry name" value="WD40/YVTN_repeat-like_dom_sf"/>
</dbReference>
<keyword evidence="2" id="KW-1185">Reference proteome</keyword>
<dbReference type="Proteomes" id="UP000509568">
    <property type="component" value="Chromosome"/>
</dbReference>
<evidence type="ECO:0000313" key="2">
    <source>
        <dbReference type="Proteomes" id="UP000509568"/>
    </source>
</evidence>
<dbReference type="PANTHER" id="PTHR47197:SF3">
    <property type="entry name" value="DIHYDRO-HEME D1 DEHYDROGENASE"/>
    <property type="match status" value="1"/>
</dbReference>
<protein>
    <submittedName>
        <fullName evidence="1">YncE family protein</fullName>
    </submittedName>
</protein>
<proteinExistence type="predicted"/>
<dbReference type="KEGG" id="pez:HWQ56_09270"/>
<dbReference type="Gene3D" id="2.130.10.10">
    <property type="entry name" value="YVTN repeat-like/Quinoprotein amine dehydrogenase"/>
    <property type="match status" value="2"/>
</dbReference>
<dbReference type="EMBL" id="CP056030">
    <property type="protein sequence ID" value="QKZ07639.1"/>
    <property type="molecule type" value="Genomic_DNA"/>
</dbReference>